<dbReference type="PANTHER" id="PTHR43309:SF3">
    <property type="entry name" value="5-OXOPROLINASE SUBUNIT C"/>
    <property type="match status" value="1"/>
</dbReference>
<name>A0ABT8KFN6_9MICO</name>
<comment type="caution">
    <text evidence="5">The sequence shown here is derived from an EMBL/GenBank/DDBJ whole genome shotgun (WGS) entry which is preliminary data.</text>
</comment>
<dbReference type="SUPFAM" id="SSF50891">
    <property type="entry name" value="Cyclophilin-like"/>
    <property type="match status" value="1"/>
</dbReference>
<keyword evidence="3" id="KW-0067">ATP-binding</keyword>
<dbReference type="SMART" id="SM00797">
    <property type="entry name" value="AHS2"/>
    <property type="match status" value="1"/>
</dbReference>
<dbReference type="Gene3D" id="2.40.100.10">
    <property type="entry name" value="Cyclophilin-like"/>
    <property type="match status" value="1"/>
</dbReference>
<protein>
    <submittedName>
        <fullName evidence="5">Biotin-dependent carboxyltransferase family protein</fullName>
    </submittedName>
</protein>
<proteinExistence type="predicted"/>
<dbReference type="Pfam" id="PF02626">
    <property type="entry name" value="CT_A_B"/>
    <property type="match status" value="1"/>
</dbReference>
<reference evidence="5" key="1">
    <citation type="submission" date="2023-06" db="EMBL/GenBank/DDBJ databases">
        <title>MT1 and MT2 Draft Genomes of Novel Species.</title>
        <authorList>
            <person name="Venkateswaran K."/>
        </authorList>
    </citation>
    <scope>NUCLEOTIDE SEQUENCE</scope>
    <source>
        <strain evidence="5">F6_8S_P_1B</strain>
    </source>
</reference>
<accession>A0ABT8KFN6</accession>
<dbReference type="NCBIfam" id="TIGR00724">
    <property type="entry name" value="urea_amlyse_rel"/>
    <property type="match status" value="1"/>
</dbReference>
<organism evidence="5 6">
    <name type="scientific">Leifsonia williamsii</name>
    <dbReference type="NCBI Taxonomy" id="3035919"/>
    <lineage>
        <taxon>Bacteria</taxon>
        <taxon>Bacillati</taxon>
        <taxon>Actinomycetota</taxon>
        <taxon>Actinomycetes</taxon>
        <taxon>Micrococcales</taxon>
        <taxon>Microbacteriaceae</taxon>
        <taxon>Leifsonia</taxon>
    </lineage>
</organism>
<dbReference type="InterPro" id="IPR003778">
    <property type="entry name" value="CT_A_B"/>
</dbReference>
<dbReference type="InterPro" id="IPR029000">
    <property type="entry name" value="Cyclophilin-like_dom_sf"/>
</dbReference>
<dbReference type="Proteomes" id="UP001174208">
    <property type="component" value="Unassembled WGS sequence"/>
</dbReference>
<evidence type="ECO:0000256" key="1">
    <source>
        <dbReference type="ARBA" id="ARBA00022741"/>
    </source>
</evidence>
<sequence>MSLHVLAPGPLALVQDLGRPGLAHLGVSPSGALDRGALALANRLVGNAEGAAGVEVLLGGFEARVDAPLWFAVTGAEAPLTLDGRPLDPNLPHRAEAGQLLRLGGATAGLRLYLALRGGVAVPPVLGSRSRDVLASLGPAPLAAGDVLPAGDLAAHPVPAIDVVPVERPAAGAVEVHASRGPRADWFTPDALDAFYGTAWRIGADSNRVGARLDPPAAAPVSLLERRLHAELPSEPMVAGSVQVSPDGRPTVLLADHPVTGGYPVIAVVTAASLDRFAQLRPGQEVAFRHA</sequence>
<dbReference type="EMBL" id="JAROCF010000001">
    <property type="protein sequence ID" value="MDN4616255.1"/>
    <property type="molecule type" value="Genomic_DNA"/>
</dbReference>
<evidence type="ECO:0000313" key="6">
    <source>
        <dbReference type="Proteomes" id="UP001174208"/>
    </source>
</evidence>
<dbReference type="PANTHER" id="PTHR43309">
    <property type="entry name" value="5-OXOPROLINASE SUBUNIT C"/>
    <property type="match status" value="1"/>
</dbReference>
<evidence type="ECO:0000256" key="3">
    <source>
        <dbReference type="ARBA" id="ARBA00022840"/>
    </source>
</evidence>
<dbReference type="InterPro" id="IPR052708">
    <property type="entry name" value="PxpC"/>
</dbReference>
<keyword evidence="2" id="KW-0378">Hydrolase</keyword>
<dbReference type="RefSeq" id="WP_301212835.1">
    <property type="nucleotide sequence ID" value="NZ_JAROCF010000001.1"/>
</dbReference>
<evidence type="ECO:0000256" key="2">
    <source>
        <dbReference type="ARBA" id="ARBA00022801"/>
    </source>
</evidence>
<keyword evidence="1" id="KW-0547">Nucleotide-binding</keyword>
<gene>
    <name evidence="5" type="ORF">P5G50_17535</name>
</gene>
<keyword evidence="6" id="KW-1185">Reference proteome</keyword>
<evidence type="ECO:0000313" key="5">
    <source>
        <dbReference type="EMBL" id="MDN4616255.1"/>
    </source>
</evidence>
<evidence type="ECO:0000259" key="4">
    <source>
        <dbReference type="SMART" id="SM00797"/>
    </source>
</evidence>
<feature type="domain" description="Carboxyltransferase" evidence="4">
    <location>
        <begin position="24"/>
        <end position="291"/>
    </location>
</feature>